<proteinExistence type="predicted"/>
<protein>
    <submittedName>
        <fullName evidence="1">Uncharacterized protein</fullName>
    </submittedName>
</protein>
<name>A0A848FWT5_9RHOO</name>
<keyword evidence="2" id="KW-1185">Reference proteome</keyword>
<dbReference type="Proteomes" id="UP000580043">
    <property type="component" value="Unassembled WGS sequence"/>
</dbReference>
<dbReference type="EMBL" id="JABBGA010000001">
    <property type="protein sequence ID" value="NML24298.1"/>
    <property type="molecule type" value="Genomic_DNA"/>
</dbReference>
<dbReference type="AlphaFoldDB" id="A0A848FWT5"/>
<comment type="caution">
    <text evidence="1">The sequence shown here is derived from an EMBL/GenBank/DDBJ whole genome shotgun (WGS) entry which is preliminary data.</text>
</comment>
<sequence>MPDKTKDGGPAFPIPGLQNDADFNGMTLRDYLAAKAMQGYLSNSWQAKELDSLVESSSEQMAIVAEISYAMADAMLRAREDA</sequence>
<accession>A0A848FWT5</accession>
<organism evidence="1 2">
    <name type="scientific">Zoogloea dura</name>
    <dbReference type="NCBI Taxonomy" id="2728840"/>
    <lineage>
        <taxon>Bacteria</taxon>
        <taxon>Pseudomonadati</taxon>
        <taxon>Pseudomonadota</taxon>
        <taxon>Betaproteobacteria</taxon>
        <taxon>Rhodocyclales</taxon>
        <taxon>Zoogloeaceae</taxon>
        <taxon>Zoogloea</taxon>
    </lineage>
</organism>
<evidence type="ECO:0000313" key="2">
    <source>
        <dbReference type="Proteomes" id="UP000580043"/>
    </source>
</evidence>
<reference evidence="1 2" key="1">
    <citation type="submission" date="2020-04" db="EMBL/GenBank/DDBJ databases">
        <title>Zoogloea sp. G-4-1-14 isolated from soil.</title>
        <authorList>
            <person name="Dahal R.H."/>
        </authorList>
    </citation>
    <scope>NUCLEOTIDE SEQUENCE [LARGE SCALE GENOMIC DNA]</scope>
    <source>
        <strain evidence="1 2">G-4-1-14</strain>
    </source>
</reference>
<gene>
    <name evidence="1" type="ORF">HHL15_00940</name>
</gene>
<evidence type="ECO:0000313" key="1">
    <source>
        <dbReference type="EMBL" id="NML24298.1"/>
    </source>
</evidence>
<dbReference type="RefSeq" id="WP_169143774.1">
    <property type="nucleotide sequence ID" value="NZ_JABBGA010000001.1"/>
</dbReference>